<accession>A0AA38LB95</accession>
<organism evidence="4 5">
    <name type="scientific">Taxus chinensis</name>
    <name type="common">Chinese yew</name>
    <name type="synonym">Taxus wallichiana var. chinensis</name>
    <dbReference type="NCBI Taxonomy" id="29808"/>
    <lineage>
        <taxon>Eukaryota</taxon>
        <taxon>Viridiplantae</taxon>
        <taxon>Streptophyta</taxon>
        <taxon>Embryophyta</taxon>
        <taxon>Tracheophyta</taxon>
        <taxon>Spermatophyta</taxon>
        <taxon>Pinopsida</taxon>
        <taxon>Pinidae</taxon>
        <taxon>Conifers II</taxon>
        <taxon>Cupressales</taxon>
        <taxon>Taxaceae</taxon>
        <taxon>Taxus</taxon>
    </lineage>
</organism>
<evidence type="ECO:0000313" key="4">
    <source>
        <dbReference type="EMBL" id="KAH9318333.1"/>
    </source>
</evidence>
<dbReference type="PROSITE" id="PS50012">
    <property type="entry name" value="RCC1_3"/>
    <property type="match status" value="6"/>
</dbReference>
<reference evidence="4 5" key="1">
    <citation type="journal article" date="2021" name="Nat. Plants">
        <title>The Taxus genome provides insights into paclitaxel biosynthesis.</title>
        <authorList>
            <person name="Xiong X."/>
            <person name="Gou J."/>
            <person name="Liao Q."/>
            <person name="Li Y."/>
            <person name="Zhou Q."/>
            <person name="Bi G."/>
            <person name="Li C."/>
            <person name="Du R."/>
            <person name="Wang X."/>
            <person name="Sun T."/>
            <person name="Guo L."/>
            <person name="Liang H."/>
            <person name="Lu P."/>
            <person name="Wu Y."/>
            <person name="Zhang Z."/>
            <person name="Ro D.K."/>
            <person name="Shang Y."/>
            <person name="Huang S."/>
            <person name="Yan J."/>
        </authorList>
    </citation>
    <scope>NUCLEOTIDE SEQUENCE [LARGE SCALE GENOMIC DNA]</scope>
    <source>
        <strain evidence="4">Ta-2019</strain>
    </source>
</reference>
<feature type="domain" description="RCC1-like" evidence="3">
    <location>
        <begin position="2"/>
        <end position="334"/>
    </location>
</feature>
<feature type="repeat" description="RCC1" evidence="2">
    <location>
        <begin position="110"/>
        <end position="175"/>
    </location>
</feature>
<evidence type="ECO:0000313" key="5">
    <source>
        <dbReference type="Proteomes" id="UP000824469"/>
    </source>
</evidence>
<dbReference type="EMBL" id="JAHRHJ020000004">
    <property type="protein sequence ID" value="KAH9318333.1"/>
    <property type="molecule type" value="Genomic_DNA"/>
</dbReference>
<dbReference type="InterPro" id="IPR058923">
    <property type="entry name" value="RCC1-like_dom"/>
</dbReference>
<dbReference type="PANTHER" id="PTHR22870">
    <property type="entry name" value="REGULATOR OF CHROMOSOME CONDENSATION"/>
    <property type="match status" value="1"/>
</dbReference>
<dbReference type="Pfam" id="PF25390">
    <property type="entry name" value="WD40_RLD"/>
    <property type="match status" value="1"/>
</dbReference>
<feature type="repeat" description="RCC1" evidence="2">
    <location>
        <begin position="285"/>
        <end position="335"/>
    </location>
</feature>
<comment type="caution">
    <text evidence="4">The sequence shown here is derived from an EMBL/GenBank/DDBJ whole genome shotgun (WGS) entry which is preliminary data.</text>
</comment>
<feature type="repeat" description="RCC1" evidence="2">
    <location>
        <begin position="176"/>
        <end position="219"/>
    </location>
</feature>
<dbReference type="SUPFAM" id="SSF50985">
    <property type="entry name" value="RCC1/BLIP-II"/>
    <property type="match status" value="2"/>
</dbReference>
<dbReference type="PRINTS" id="PR00633">
    <property type="entry name" value="RCCNDNSATION"/>
</dbReference>
<keyword evidence="1" id="KW-0677">Repeat</keyword>
<name>A0AA38LB95_TAXCH</name>
<feature type="non-terminal residue" evidence="4">
    <location>
        <position position="1"/>
    </location>
</feature>
<evidence type="ECO:0000256" key="2">
    <source>
        <dbReference type="PROSITE-ProRule" id="PRU00235"/>
    </source>
</evidence>
<feature type="repeat" description="RCC1" evidence="2">
    <location>
        <begin position="2"/>
        <end position="53"/>
    </location>
</feature>
<proteinExistence type="predicted"/>
<dbReference type="AlphaFoldDB" id="A0AA38LB95"/>
<sequence length="335" mass="36309">GGEVLSWGRGNSGQLGHGDCESIIKPRLVKSLENIAIHSMSAGWSHSAFVSAENGELFTCGDGTFGQLGLGHFESQYFPCKVEAFASKHVSMVSCGMRHTLVLLKGISDSSVFAFGSSRHGQLGARASDQYLNGPNSTRKEARYFNIPVRVKEFDIHNVAFICANGHHSSALTENGHLYVWGKGFDGNSDIFVPTLATTTLRFCQVALGWNHGMVLTDDGKTYMWGGTRHGKLGIKKENLIKLESNVLGQVGDSIALQRIGSLEGKKTKQIAAGAEHSAIILENEVVMTWGWGEHGQLGLASTCDQQHPQTVHIPIPSCDKKKMHQVHCGSGFTY</sequence>
<dbReference type="Gene3D" id="2.130.10.30">
    <property type="entry name" value="Regulator of chromosome condensation 1/beta-lactamase-inhibitor protein II"/>
    <property type="match status" value="2"/>
</dbReference>
<dbReference type="InterPro" id="IPR009091">
    <property type="entry name" value="RCC1/BLIP-II"/>
</dbReference>
<dbReference type="InterPro" id="IPR051210">
    <property type="entry name" value="Ub_ligase/GEF_domain"/>
</dbReference>
<feature type="non-terminal residue" evidence="4">
    <location>
        <position position="335"/>
    </location>
</feature>
<dbReference type="InterPro" id="IPR000408">
    <property type="entry name" value="Reg_chr_condens"/>
</dbReference>
<keyword evidence="5" id="KW-1185">Reference proteome</keyword>
<evidence type="ECO:0000259" key="3">
    <source>
        <dbReference type="Pfam" id="PF25390"/>
    </source>
</evidence>
<evidence type="ECO:0000256" key="1">
    <source>
        <dbReference type="ARBA" id="ARBA00022737"/>
    </source>
</evidence>
<dbReference type="PROSITE" id="PS00626">
    <property type="entry name" value="RCC1_2"/>
    <property type="match status" value="2"/>
</dbReference>
<dbReference type="OMA" id="SANGQMF"/>
<feature type="repeat" description="RCC1" evidence="2">
    <location>
        <begin position="220"/>
        <end position="284"/>
    </location>
</feature>
<protein>
    <recommendedName>
        <fullName evidence="3">RCC1-like domain-containing protein</fullName>
    </recommendedName>
</protein>
<dbReference type="Proteomes" id="UP000824469">
    <property type="component" value="Unassembled WGS sequence"/>
</dbReference>
<feature type="repeat" description="RCC1" evidence="2">
    <location>
        <begin position="55"/>
        <end position="106"/>
    </location>
</feature>
<gene>
    <name evidence="4" type="ORF">KI387_020102</name>
</gene>
<dbReference type="PANTHER" id="PTHR22870:SF466">
    <property type="entry name" value="ANKYRIN REPEAT-CONTAINING PROTEIN"/>
    <property type="match status" value="1"/>
</dbReference>